<dbReference type="InterPro" id="IPR016032">
    <property type="entry name" value="Sig_transdc_resp-reg_C-effctor"/>
</dbReference>
<feature type="domain" description="HTH luxR-type" evidence="6">
    <location>
        <begin position="147"/>
        <end position="212"/>
    </location>
</feature>
<dbReference type="PRINTS" id="PR00038">
    <property type="entry name" value="HTHLUXR"/>
</dbReference>
<dbReference type="Pfam" id="PF00196">
    <property type="entry name" value="GerE"/>
    <property type="match status" value="1"/>
</dbReference>
<dbReference type="PROSITE" id="PS50110">
    <property type="entry name" value="RESPONSE_REGULATORY"/>
    <property type="match status" value="1"/>
</dbReference>
<evidence type="ECO:0000256" key="1">
    <source>
        <dbReference type="ARBA" id="ARBA00022553"/>
    </source>
</evidence>
<evidence type="ECO:0000259" key="7">
    <source>
        <dbReference type="PROSITE" id="PS50110"/>
    </source>
</evidence>
<dbReference type="SMART" id="SM00421">
    <property type="entry name" value="HTH_LUXR"/>
    <property type="match status" value="1"/>
</dbReference>
<dbReference type="SUPFAM" id="SSF46894">
    <property type="entry name" value="C-terminal effector domain of the bipartite response regulators"/>
    <property type="match status" value="1"/>
</dbReference>
<proteinExistence type="predicted"/>
<comment type="caution">
    <text evidence="5">Lacks conserved residue(s) required for the propagation of feature annotation.</text>
</comment>
<dbReference type="RefSeq" id="WP_192773074.1">
    <property type="nucleotide sequence ID" value="NZ_BAAASY010000019.1"/>
</dbReference>
<evidence type="ECO:0000256" key="2">
    <source>
        <dbReference type="ARBA" id="ARBA00023015"/>
    </source>
</evidence>
<reference evidence="8 9" key="1">
    <citation type="submission" date="2020-10" db="EMBL/GenBank/DDBJ databases">
        <title>Sequencing the genomes of 1000 actinobacteria strains.</title>
        <authorList>
            <person name="Klenk H.-P."/>
        </authorList>
    </citation>
    <scope>NUCLEOTIDE SEQUENCE [LARGE SCALE GENOMIC DNA]</scope>
    <source>
        <strain evidence="8 9">DSM 43748</strain>
    </source>
</reference>
<dbReference type="SMART" id="SM00448">
    <property type="entry name" value="REC"/>
    <property type="match status" value="1"/>
</dbReference>
<dbReference type="Pfam" id="PF00072">
    <property type="entry name" value="Response_reg"/>
    <property type="match status" value="1"/>
</dbReference>
<dbReference type="InterPro" id="IPR011006">
    <property type="entry name" value="CheY-like_superfamily"/>
</dbReference>
<comment type="caution">
    <text evidence="8">The sequence shown here is derived from an EMBL/GenBank/DDBJ whole genome shotgun (WGS) entry which is preliminary data.</text>
</comment>
<keyword evidence="1" id="KW-0597">Phosphoprotein</keyword>
<evidence type="ECO:0000256" key="3">
    <source>
        <dbReference type="ARBA" id="ARBA00023125"/>
    </source>
</evidence>
<evidence type="ECO:0000259" key="6">
    <source>
        <dbReference type="PROSITE" id="PS50043"/>
    </source>
</evidence>
<keyword evidence="3 8" id="KW-0238">DNA-binding</keyword>
<dbReference type="PANTHER" id="PTHR43214">
    <property type="entry name" value="TWO-COMPONENT RESPONSE REGULATOR"/>
    <property type="match status" value="1"/>
</dbReference>
<dbReference type="EMBL" id="JADBEF010000001">
    <property type="protein sequence ID" value="MBE1557454.1"/>
    <property type="molecule type" value="Genomic_DNA"/>
</dbReference>
<organism evidence="8 9">
    <name type="scientific">Nonomuraea africana</name>
    <dbReference type="NCBI Taxonomy" id="46171"/>
    <lineage>
        <taxon>Bacteria</taxon>
        <taxon>Bacillati</taxon>
        <taxon>Actinomycetota</taxon>
        <taxon>Actinomycetes</taxon>
        <taxon>Streptosporangiales</taxon>
        <taxon>Streptosporangiaceae</taxon>
        <taxon>Nonomuraea</taxon>
    </lineage>
</organism>
<dbReference type="InterPro" id="IPR001789">
    <property type="entry name" value="Sig_transdc_resp-reg_receiver"/>
</dbReference>
<evidence type="ECO:0000256" key="4">
    <source>
        <dbReference type="ARBA" id="ARBA00023163"/>
    </source>
</evidence>
<keyword evidence="2" id="KW-0805">Transcription regulation</keyword>
<keyword evidence="4" id="KW-0804">Transcription</keyword>
<dbReference type="InterPro" id="IPR058245">
    <property type="entry name" value="NreC/VraR/RcsB-like_REC"/>
</dbReference>
<sequence>MIRVLVVDDQALGRAGMAALIRTTPGLDVAGEAGTGEEAVSLVLATRPDVVLLSIRAPGADAIAIIERLLRLAEEPAPRVLVLGGGDPHGHVYPALRAGAAGFLLRDTPPARLLSAIRTVAEGDVLLAPSAIKALIETWGPAGPIASAPDLGALTRREAEVLALVGRGLSNRDIAGFLSVSEATVKTHLNRAMAKLGLSSRARVVAMAYDRGLVKPRRMQA</sequence>
<dbReference type="PANTHER" id="PTHR43214:SF24">
    <property type="entry name" value="TRANSCRIPTIONAL REGULATORY PROTEIN NARL-RELATED"/>
    <property type="match status" value="1"/>
</dbReference>
<dbReference type="PROSITE" id="PS00622">
    <property type="entry name" value="HTH_LUXR_1"/>
    <property type="match status" value="1"/>
</dbReference>
<dbReference type="InterPro" id="IPR000792">
    <property type="entry name" value="Tscrpt_reg_LuxR_C"/>
</dbReference>
<dbReference type="CDD" id="cd17535">
    <property type="entry name" value="REC_NarL-like"/>
    <property type="match status" value="1"/>
</dbReference>
<dbReference type="SUPFAM" id="SSF52172">
    <property type="entry name" value="CheY-like"/>
    <property type="match status" value="1"/>
</dbReference>
<dbReference type="Gene3D" id="3.40.50.2300">
    <property type="match status" value="1"/>
</dbReference>
<feature type="domain" description="Response regulatory" evidence="7">
    <location>
        <begin position="3"/>
        <end position="121"/>
    </location>
</feature>
<dbReference type="PROSITE" id="PS50043">
    <property type="entry name" value="HTH_LUXR_2"/>
    <property type="match status" value="1"/>
</dbReference>
<dbReference type="InterPro" id="IPR039420">
    <property type="entry name" value="WalR-like"/>
</dbReference>
<keyword evidence="9" id="KW-1185">Reference proteome</keyword>
<evidence type="ECO:0000313" key="8">
    <source>
        <dbReference type="EMBL" id="MBE1557454.1"/>
    </source>
</evidence>
<dbReference type="Proteomes" id="UP000661607">
    <property type="component" value="Unassembled WGS sequence"/>
</dbReference>
<protein>
    <submittedName>
        <fullName evidence="8">DNA-binding NarL/FixJ family response regulator</fullName>
    </submittedName>
</protein>
<name>A0ABR9K616_9ACTN</name>
<evidence type="ECO:0000313" key="9">
    <source>
        <dbReference type="Proteomes" id="UP000661607"/>
    </source>
</evidence>
<accession>A0ABR9K616</accession>
<evidence type="ECO:0000256" key="5">
    <source>
        <dbReference type="PROSITE-ProRule" id="PRU00169"/>
    </source>
</evidence>
<gene>
    <name evidence="8" type="ORF">H4W81_000233</name>
</gene>
<dbReference type="CDD" id="cd06170">
    <property type="entry name" value="LuxR_C_like"/>
    <property type="match status" value="1"/>
</dbReference>
<dbReference type="GO" id="GO:0003677">
    <property type="term" value="F:DNA binding"/>
    <property type="evidence" value="ECO:0007669"/>
    <property type="project" value="UniProtKB-KW"/>
</dbReference>